<dbReference type="GO" id="GO:0007035">
    <property type="term" value="P:vacuolar acidification"/>
    <property type="evidence" value="ECO:0007669"/>
    <property type="project" value="TreeGrafter"/>
</dbReference>
<dbReference type="GO" id="GO:0016471">
    <property type="term" value="C:vacuolar proton-transporting V-type ATPase complex"/>
    <property type="evidence" value="ECO:0007669"/>
    <property type="project" value="TreeGrafter"/>
</dbReference>
<keyword evidence="6" id="KW-0406">Ion transport</keyword>
<feature type="transmembrane region" description="Helical" evidence="9">
    <location>
        <begin position="479"/>
        <end position="504"/>
    </location>
</feature>
<dbReference type="RefSeq" id="WP_166163371.1">
    <property type="nucleotide sequence ID" value="NZ_CP049740.1"/>
</dbReference>
<feature type="transmembrane region" description="Helical" evidence="9">
    <location>
        <begin position="448"/>
        <end position="467"/>
    </location>
</feature>
<keyword evidence="4 9" id="KW-0812">Transmembrane</keyword>
<keyword evidence="7 9" id="KW-0472">Membrane</keyword>
<keyword evidence="11" id="KW-1185">Reference proteome</keyword>
<keyword evidence="8" id="KW-0175">Coiled coil</keyword>
<gene>
    <name evidence="10" type="ORF">G7057_09825</name>
</gene>
<evidence type="ECO:0000256" key="8">
    <source>
        <dbReference type="SAM" id="Coils"/>
    </source>
</evidence>
<dbReference type="Proteomes" id="UP000501451">
    <property type="component" value="Chromosome"/>
</dbReference>
<evidence type="ECO:0000256" key="2">
    <source>
        <dbReference type="ARBA" id="ARBA00009904"/>
    </source>
</evidence>
<evidence type="ECO:0000256" key="9">
    <source>
        <dbReference type="SAM" id="Phobius"/>
    </source>
</evidence>
<feature type="transmembrane region" description="Helical" evidence="9">
    <location>
        <begin position="560"/>
        <end position="581"/>
    </location>
</feature>
<dbReference type="EMBL" id="CP049740">
    <property type="protein sequence ID" value="QII82705.1"/>
    <property type="molecule type" value="Genomic_DNA"/>
</dbReference>
<comment type="subcellular location">
    <subcellularLocation>
        <location evidence="1">Membrane</location>
        <topology evidence="1">Multi-pass membrane protein</topology>
    </subcellularLocation>
</comment>
<evidence type="ECO:0000256" key="1">
    <source>
        <dbReference type="ARBA" id="ARBA00004141"/>
    </source>
</evidence>
<protein>
    <submittedName>
        <fullName evidence="10">V-type ATP synthase subunit I</fullName>
    </submittedName>
</protein>
<sequence>MAIAKMNKIKLISLQEKKNDILQLLQGLGSVELVDMSQAYESSSLAAPSQKEEIVKEIKILERKYDEYCSHLSFLQIHLPKQPFLNVLKEKKAERTIEELELEGKKINQEILMTTIQEAIRNLSDYESSMNDLREQENFLIKWEKLTVIPNQESDYRYIQKRVGTIPQTASDDFIRSLRESDLIVIEDIFQTRDEYGIAVVFDKYNEKEVEHLLDANHFFKLDYPYQLTPKEQLVKNQKDYTQLLERQKSTREQLSHLTDEEWQLKVLIELSYAELQRLKGQLFLIDETHLFVLEGWLETKKVSVVQSLLQDNLSEADYAFVVQDVETDDIESVPIVLENNKYVAPFEILTEMYSLPKYNEIDPTPFLMPFYLIFFGMMMADAGYGLMMFLVTTITLKGFPLSKSLKRSMTFFQLLGLATIVWGIIYGSFFGLELPIMLLSTMDDVNTILLISVVFGVIQIIFGLGLKTYMMLRDKNIYGALGDGVGWLTIIAGFILLIVSKLIFPNQLLSTIGIGIAIAGATLIIIATVMATSNKVLGVGIGLYNLYGISGYVGDIVSYTRLMALGVSGGSIGLAFNMIIDFLPPTAKFTVGILLFIVLHLVNIGLSALSAYVHGARLIFVEFFGKFYEGGGKALNPLKTSEEHIDLKNIFIYKSEE</sequence>
<dbReference type="PANTHER" id="PTHR11629">
    <property type="entry name" value="VACUOLAR PROTON ATPASES"/>
    <property type="match status" value="1"/>
</dbReference>
<dbReference type="GO" id="GO:0051117">
    <property type="term" value="F:ATPase binding"/>
    <property type="evidence" value="ECO:0007669"/>
    <property type="project" value="TreeGrafter"/>
</dbReference>
<keyword evidence="5 9" id="KW-1133">Transmembrane helix</keyword>
<evidence type="ECO:0000256" key="3">
    <source>
        <dbReference type="ARBA" id="ARBA00022448"/>
    </source>
</evidence>
<dbReference type="InterPro" id="IPR002490">
    <property type="entry name" value="V-ATPase_116kDa_su"/>
</dbReference>
<dbReference type="KEGG" id="jar:G7057_09825"/>
<feature type="transmembrane region" description="Helical" evidence="9">
    <location>
        <begin position="510"/>
        <end position="530"/>
    </location>
</feature>
<evidence type="ECO:0000313" key="11">
    <source>
        <dbReference type="Proteomes" id="UP000501451"/>
    </source>
</evidence>
<dbReference type="Pfam" id="PF01496">
    <property type="entry name" value="V_ATPase_I"/>
    <property type="match status" value="1"/>
</dbReference>
<dbReference type="GO" id="GO:0033179">
    <property type="term" value="C:proton-transporting V-type ATPase, V0 domain"/>
    <property type="evidence" value="ECO:0007669"/>
    <property type="project" value="InterPro"/>
</dbReference>
<evidence type="ECO:0000313" key="10">
    <source>
        <dbReference type="EMBL" id="QII82705.1"/>
    </source>
</evidence>
<feature type="coiled-coil region" evidence="8">
    <location>
        <begin position="90"/>
        <end position="136"/>
    </location>
</feature>
<feature type="transmembrane region" description="Helical" evidence="9">
    <location>
        <begin position="593"/>
        <end position="614"/>
    </location>
</feature>
<feature type="transmembrane region" description="Helical" evidence="9">
    <location>
        <begin position="537"/>
        <end position="554"/>
    </location>
</feature>
<feature type="transmembrane region" description="Helical" evidence="9">
    <location>
        <begin position="412"/>
        <end position="433"/>
    </location>
</feature>
<accession>A0A6G7KBS3</accession>
<evidence type="ECO:0000256" key="5">
    <source>
        <dbReference type="ARBA" id="ARBA00022989"/>
    </source>
</evidence>
<organism evidence="10 11">
    <name type="scientific">Jeotgalibaca arthritidis</name>
    <dbReference type="NCBI Taxonomy" id="1868794"/>
    <lineage>
        <taxon>Bacteria</taxon>
        <taxon>Bacillati</taxon>
        <taxon>Bacillota</taxon>
        <taxon>Bacilli</taxon>
        <taxon>Lactobacillales</taxon>
        <taxon>Carnobacteriaceae</taxon>
        <taxon>Jeotgalibaca</taxon>
    </lineage>
</organism>
<proteinExistence type="inferred from homology"/>
<feature type="transmembrane region" description="Helical" evidence="9">
    <location>
        <begin position="367"/>
        <end position="392"/>
    </location>
</feature>
<evidence type="ECO:0000256" key="4">
    <source>
        <dbReference type="ARBA" id="ARBA00022692"/>
    </source>
</evidence>
<dbReference type="AlphaFoldDB" id="A0A6G7KBS3"/>
<keyword evidence="3" id="KW-0813">Transport</keyword>
<reference evidence="10 11" key="1">
    <citation type="journal article" date="2017" name="Int. J. Syst. Evol. Microbiol.">
        <title>Jeotgalibaca porci sp. nov. and Jeotgalibaca arthritidis sp. nov., isolated from pigs, and emended description of the genus Jeotgalibaca.</title>
        <authorList>
            <person name="Zamora L."/>
            <person name="Perez-Sancho M."/>
            <person name="Dominguez L."/>
            <person name="Fernandez-Garayzabal J.F."/>
            <person name="Vela A.I."/>
        </authorList>
    </citation>
    <scope>NUCLEOTIDE SEQUENCE [LARGE SCALE GENOMIC DNA]</scope>
    <source>
        <strain evidence="10 11">CECT 9157</strain>
    </source>
</reference>
<name>A0A6G7KBS3_9LACT</name>
<evidence type="ECO:0000256" key="6">
    <source>
        <dbReference type="ARBA" id="ARBA00023065"/>
    </source>
</evidence>
<comment type="similarity">
    <text evidence="2">Belongs to the V-ATPase 116 kDa subunit family.</text>
</comment>
<evidence type="ECO:0000256" key="7">
    <source>
        <dbReference type="ARBA" id="ARBA00023136"/>
    </source>
</evidence>
<dbReference type="GO" id="GO:0046961">
    <property type="term" value="F:proton-transporting ATPase activity, rotational mechanism"/>
    <property type="evidence" value="ECO:0007669"/>
    <property type="project" value="InterPro"/>
</dbReference>
<dbReference type="PANTHER" id="PTHR11629:SF63">
    <property type="entry name" value="V-TYPE PROTON ATPASE SUBUNIT A"/>
    <property type="match status" value="1"/>
</dbReference>